<feature type="compositionally biased region" description="Polar residues" evidence="5">
    <location>
        <begin position="58"/>
        <end position="74"/>
    </location>
</feature>
<keyword evidence="3" id="KW-0862">Zinc</keyword>
<proteinExistence type="predicted"/>
<keyword evidence="1" id="KW-0479">Metal-binding</keyword>
<evidence type="ECO:0000256" key="3">
    <source>
        <dbReference type="ARBA" id="ARBA00022833"/>
    </source>
</evidence>
<evidence type="ECO:0000313" key="8">
    <source>
        <dbReference type="Proteomes" id="UP000289738"/>
    </source>
</evidence>
<protein>
    <recommendedName>
        <fullName evidence="6">SWIM-type domain-containing protein</fullName>
    </recommendedName>
</protein>
<organism evidence="7 8">
    <name type="scientific">Arachis hypogaea</name>
    <name type="common">Peanut</name>
    <dbReference type="NCBI Taxonomy" id="3818"/>
    <lineage>
        <taxon>Eukaryota</taxon>
        <taxon>Viridiplantae</taxon>
        <taxon>Streptophyta</taxon>
        <taxon>Embryophyta</taxon>
        <taxon>Tracheophyta</taxon>
        <taxon>Spermatophyta</taxon>
        <taxon>Magnoliopsida</taxon>
        <taxon>eudicotyledons</taxon>
        <taxon>Gunneridae</taxon>
        <taxon>Pentapetalae</taxon>
        <taxon>rosids</taxon>
        <taxon>fabids</taxon>
        <taxon>Fabales</taxon>
        <taxon>Fabaceae</taxon>
        <taxon>Papilionoideae</taxon>
        <taxon>50 kb inversion clade</taxon>
        <taxon>dalbergioids sensu lato</taxon>
        <taxon>Dalbergieae</taxon>
        <taxon>Pterocarpus clade</taxon>
        <taxon>Arachis</taxon>
    </lineage>
</organism>
<evidence type="ECO:0000256" key="4">
    <source>
        <dbReference type="PROSITE-ProRule" id="PRU00325"/>
    </source>
</evidence>
<keyword evidence="8" id="KW-1185">Reference proteome</keyword>
<gene>
    <name evidence="7" type="ORF">Ahy_A01g000113</name>
</gene>
<name>A0A445EJK0_ARAHY</name>
<dbReference type="Proteomes" id="UP000289738">
    <property type="component" value="Chromosome A01"/>
</dbReference>
<dbReference type="Pfam" id="PF04434">
    <property type="entry name" value="SWIM"/>
    <property type="match status" value="1"/>
</dbReference>
<evidence type="ECO:0000256" key="5">
    <source>
        <dbReference type="SAM" id="MobiDB-lite"/>
    </source>
</evidence>
<comment type="caution">
    <text evidence="7">The sequence shown here is derived from an EMBL/GenBank/DDBJ whole genome shotgun (WGS) entry which is preliminary data.</text>
</comment>
<evidence type="ECO:0000256" key="2">
    <source>
        <dbReference type="ARBA" id="ARBA00022771"/>
    </source>
</evidence>
<dbReference type="EMBL" id="SDMP01000001">
    <property type="protein sequence ID" value="RYR75561.1"/>
    <property type="molecule type" value="Genomic_DNA"/>
</dbReference>
<evidence type="ECO:0000256" key="1">
    <source>
        <dbReference type="ARBA" id="ARBA00022723"/>
    </source>
</evidence>
<accession>A0A445EJK0</accession>
<dbReference type="InterPro" id="IPR007527">
    <property type="entry name" value="Znf_SWIM"/>
</dbReference>
<sequence length="310" mass="34875">MFDVHARLMSQHVMELYAAVRNVVVGNGPSPSAPKVVSLEATPIHYAHPHDSADGSDSEGNSTYVAGSGSSSDTVSEDEFIPETPSGSVGRFLLPPPLAIPRLSDVPCHYQTLNLYAMQPDDLLNARDGENCDTDAIDNNIESLPMMRITHCDHRASVFSVEEMELVDGWSQTSYRVRLTERTCDCNLFQSLYYSCRHALAACAAASIEWGHFVDPMYTMASIFKIYEREFLLIPDEKVWPPWYGARMKPNSVMRRKASGRPVSTWIWNEMDAIERAEKRCGLCREEGHTKHGCPNACYSDSRRRMQFKV</sequence>
<feature type="domain" description="SWIM-type" evidence="6">
    <location>
        <begin position="175"/>
        <end position="207"/>
    </location>
</feature>
<dbReference type="InterPro" id="IPR006564">
    <property type="entry name" value="Znf_PMZ"/>
</dbReference>
<feature type="region of interest" description="Disordered" evidence="5">
    <location>
        <begin position="46"/>
        <end position="88"/>
    </location>
</feature>
<dbReference type="SMART" id="SM00575">
    <property type="entry name" value="ZnF_PMZ"/>
    <property type="match status" value="1"/>
</dbReference>
<dbReference type="PROSITE" id="PS50966">
    <property type="entry name" value="ZF_SWIM"/>
    <property type="match status" value="1"/>
</dbReference>
<evidence type="ECO:0000259" key="6">
    <source>
        <dbReference type="PROSITE" id="PS50966"/>
    </source>
</evidence>
<dbReference type="GO" id="GO:0008270">
    <property type="term" value="F:zinc ion binding"/>
    <property type="evidence" value="ECO:0007669"/>
    <property type="project" value="UniProtKB-KW"/>
</dbReference>
<dbReference type="AlphaFoldDB" id="A0A445EJK0"/>
<evidence type="ECO:0000313" key="7">
    <source>
        <dbReference type="EMBL" id="RYR75561.1"/>
    </source>
</evidence>
<reference evidence="7 8" key="1">
    <citation type="submission" date="2019-01" db="EMBL/GenBank/DDBJ databases">
        <title>Sequencing of cultivated peanut Arachis hypogaea provides insights into genome evolution and oil improvement.</title>
        <authorList>
            <person name="Chen X."/>
        </authorList>
    </citation>
    <scope>NUCLEOTIDE SEQUENCE [LARGE SCALE GENOMIC DNA]</scope>
    <source>
        <strain evidence="8">cv. Fuhuasheng</strain>
        <tissue evidence="7">Leaves</tissue>
    </source>
</reference>
<keyword evidence="2 4" id="KW-0863">Zinc-finger</keyword>